<reference evidence="10" key="1">
    <citation type="submission" date="2019-09" db="EMBL/GenBank/DDBJ databases">
        <title>Mumia zhuanghuii sp. nov. isolated from the intestinal contents of plateau pika (Ochotona curzoniae) in the Qinghai-Tibet plateau of China.</title>
        <authorList>
            <person name="Tian Z."/>
        </authorList>
    </citation>
    <scope>NUCLEOTIDE SEQUENCE [LARGE SCALE GENOMIC DNA]</scope>
    <source>
        <strain evidence="10">DSM 25564</strain>
    </source>
</reference>
<evidence type="ECO:0000256" key="6">
    <source>
        <dbReference type="ARBA" id="ARBA00023136"/>
    </source>
</evidence>
<evidence type="ECO:0000313" key="10">
    <source>
        <dbReference type="Proteomes" id="UP000327039"/>
    </source>
</evidence>
<dbReference type="Gene3D" id="1.10.3720.10">
    <property type="entry name" value="MetI-like"/>
    <property type="match status" value="1"/>
</dbReference>
<keyword evidence="2 7" id="KW-0813">Transport</keyword>
<feature type="transmembrane region" description="Helical" evidence="7">
    <location>
        <begin position="176"/>
        <end position="194"/>
    </location>
</feature>
<dbReference type="Pfam" id="PF12911">
    <property type="entry name" value="OppC_N"/>
    <property type="match status" value="1"/>
</dbReference>
<dbReference type="RefSeq" id="WP_150418836.1">
    <property type="nucleotide sequence ID" value="NZ_VYRZ01000002.1"/>
</dbReference>
<dbReference type="AlphaFoldDB" id="A0A5J5ISQ6"/>
<dbReference type="PROSITE" id="PS50928">
    <property type="entry name" value="ABC_TM1"/>
    <property type="match status" value="1"/>
</dbReference>
<dbReference type="PANTHER" id="PTHR43386:SF6">
    <property type="entry name" value="ABC TRANSPORTER PERMEASE PROTEIN"/>
    <property type="match status" value="1"/>
</dbReference>
<keyword evidence="3" id="KW-1003">Cell membrane</keyword>
<dbReference type="CDD" id="cd06261">
    <property type="entry name" value="TM_PBP2"/>
    <property type="match status" value="1"/>
</dbReference>
<dbReference type="PANTHER" id="PTHR43386">
    <property type="entry name" value="OLIGOPEPTIDE TRANSPORT SYSTEM PERMEASE PROTEIN APPC"/>
    <property type="match status" value="1"/>
</dbReference>
<evidence type="ECO:0000256" key="1">
    <source>
        <dbReference type="ARBA" id="ARBA00004651"/>
    </source>
</evidence>
<evidence type="ECO:0000256" key="5">
    <source>
        <dbReference type="ARBA" id="ARBA00022989"/>
    </source>
</evidence>
<comment type="caution">
    <text evidence="9">The sequence shown here is derived from an EMBL/GenBank/DDBJ whole genome shotgun (WGS) entry which is preliminary data.</text>
</comment>
<dbReference type="Pfam" id="PF00528">
    <property type="entry name" value="BPD_transp_1"/>
    <property type="match status" value="1"/>
</dbReference>
<dbReference type="GO" id="GO:0005886">
    <property type="term" value="C:plasma membrane"/>
    <property type="evidence" value="ECO:0007669"/>
    <property type="project" value="UniProtKB-SubCell"/>
</dbReference>
<keyword evidence="10" id="KW-1185">Reference proteome</keyword>
<organism evidence="9 10">
    <name type="scientific">Microbacterium radiodurans</name>
    <dbReference type="NCBI Taxonomy" id="661398"/>
    <lineage>
        <taxon>Bacteria</taxon>
        <taxon>Bacillati</taxon>
        <taxon>Actinomycetota</taxon>
        <taxon>Actinomycetes</taxon>
        <taxon>Micrococcales</taxon>
        <taxon>Microbacteriaceae</taxon>
        <taxon>Microbacterium</taxon>
    </lineage>
</organism>
<evidence type="ECO:0000313" key="9">
    <source>
        <dbReference type="EMBL" id="KAA9086663.1"/>
    </source>
</evidence>
<evidence type="ECO:0000256" key="7">
    <source>
        <dbReference type="RuleBase" id="RU363032"/>
    </source>
</evidence>
<keyword evidence="5 7" id="KW-1133">Transmembrane helix</keyword>
<evidence type="ECO:0000256" key="4">
    <source>
        <dbReference type="ARBA" id="ARBA00022692"/>
    </source>
</evidence>
<feature type="transmembrane region" description="Helical" evidence="7">
    <location>
        <begin position="50"/>
        <end position="70"/>
    </location>
</feature>
<evidence type="ECO:0000259" key="8">
    <source>
        <dbReference type="PROSITE" id="PS50928"/>
    </source>
</evidence>
<dbReference type="InterPro" id="IPR035906">
    <property type="entry name" value="MetI-like_sf"/>
</dbReference>
<comment type="subcellular location">
    <subcellularLocation>
        <location evidence="1 7">Cell membrane</location>
        <topology evidence="1 7">Multi-pass membrane protein</topology>
    </subcellularLocation>
</comment>
<sequence length="316" mass="33753">MPSNLRRNQDHFVAPEEETPLQAIDAVSTDDKPRTVWSDAWQSMRRRPMFWVSAVLIVLILVIAAFPGLFSPVSPTANCQLADSNGGPAAGHPFGFTRQGCDVYARVIYGTQSSILVGVVATLMVAIFGSIVGALAGYYGGILDAILSRVADIFFAIPTVLGAIVFMSVVPERTPLVVALVIAVFAWPQIARIMRGAVLTAKQADYVVASIALGVSRWRVLLRHVLPNAIAPVIAVATVSLGTFIVAEATLSFLGIGLPPTVMSWGNDINAARQSLTTSPMVLIYPAAALSVTVLSFLMLGDVVRDALDPKERARR</sequence>
<keyword evidence="6 7" id="KW-0472">Membrane</keyword>
<feature type="domain" description="ABC transmembrane type-1" evidence="8">
    <location>
        <begin position="111"/>
        <end position="301"/>
    </location>
</feature>
<dbReference type="OrthoDB" id="9812701at2"/>
<dbReference type="InterPro" id="IPR025966">
    <property type="entry name" value="OppC_N"/>
</dbReference>
<feature type="transmembrane region" description="Helical" evidence="7">
    <location>
        <begin position="150"/>
        <end position="170"/>
    </location>
</feature>
<feature type="transmembrane region" description="Helical" evidence="7">
    <location>
        <begin position="229"/>
        <end position="256"/>
    </location>
</feature>
<proteinExistence type="inferred from homology"/>
<keyword evidence="4 7" id="KW-0812">Transmembrane</keyword>
<dbReference type="SUPFAM" id="SSF161098">
    <property type="entry name" value="MetI-like"/>
    <property type="match status" value="1"/>
</dbReference>
<evidence type="ECO:0000256" key="2">
    <source>
        <dbReference type="ARBA" id="ARBA00022448"/>
    </source>
</evidence>
<dbReference type="InterPro" id="IPR000515">
    <property type="entry name" value="MetI-like"/>
</dbReference>
<protein>
    <submittedName>
        <fullName evidence="9">ABC transporter permease</fullName>
    </submittedName>
</protein>
<dbReference type="Proteomes" id="UP000327039">
    <property type="component" value="Unassembled WGS sequence"/>
</dbReference>
<dbReference type="InterPro" id="IPR050366">
    <property type="entry name" value="BP-dependent_transpt_permease"/>
</dbReference>
<accession>A0A5J5ISQ6</accession>
<dbReference type="GO" id="GO:0055085">
    <property type="term" value="P:transmembrane transport"/>
    <property type="evidence" value="ECO:0007669"/>
    <property type="project" value="InterPro"/>
</dbReference>
<comment type="similarity">
    <text evidence="7">Belongs to the binding-protein-dependent transport system permease family.</text>
</comment>
<feature type="transmembrane region" description="Helical" evidence="7">
    <location>
        <begin position="283"/>
        <end position="304"/>
    </location>
</feature>
<dbReference type="EMBL" id="VYRZ01000002">
    <property type="protein sequence ID" value="KAA9086663.1"/>
    <property type="molecule type" value="Genomic_DNA"/>
</dbReference>
<gene>
    <name evidence="9" type="ORF">F6B42_06545</name>
</gene>
<feature type="transmembrane region" description="Helical" evidence="7">
    <location>
        <begin position="115"/>
        <end position="138"/>
    </location>
</feature>
<evidence type="ECO:0000256" key="3">
    <source>
        <dbReference type="ARBA" id="ARBA00022475"/>
    </source>
</evidence>
<name>A0A5J5ISQ6_9MICO</name>